<evidence type="ECO:0000313" key="1">
    <source>
        <dbReference type="EMBL" id="SAK66334.1"/>
    </source>
</evidence>
<dbReference type="EMBL" id="FCOI02000012">
    <property type="protein sequence ID" value="SAK66334.1"/>
    <property type="molecule type" value="Genomic_DNA"/>
</dbReference>
<dbReference type="STRING" id="1777137.AWB76_03813"/>
<protein>
    <submittedName>
        <fullName evidence="1">Uncharacterized protein</fullName>
    </submittedName>
</protein>
<keyword evidence="2" id="KW-1185">Reference proteome</keyword>
<reference evidence="2" key="1">
    <citation type="submission" date="2016-01" db="EMBL/GenBank/DDBJ databases">
        <authorList>
            <person name="Peeters Charlotte."/>
        </authorList>
    </citation>
    <scope>NUCLEOTIDE SEQUENCE [LARGE SCALE GENOMIC DNA]</scope>
</reference>
<gene>
    <name evidence="1" type="ORF">AWB76_03813</name>
</gene>
<evidence type="ECO:0000313" key="2">
    <source>
        <dbReference type="Proteomes" id="UP000054624"/>
    </source>
</evidence>
<organism evidence="1 2">
    <name type="scientific">Caballeronia temeraria</name>
    <dbReference type="NCBI Taxonomy" id="1777137"/>
    <lineage>
        <taxon>Bacteria</taxon>
        <taxon>Pseudomonadati</taxon>
        <taxon>Pseudomonadota</taxon>
        <taxon>Betaproteobacteria</taxon>
        <taxon>Burkholderiales</taxon>
        <taxon>Burkholderiaceae</taxon>
        <taxon>Caballeronia</taxon>
    </lineage>
</organism>
<dbReference type="OrthoDB" id="7672517at2"/>
<dbReference type="RefSeq" id="WP_061161623.1">
    <property type="nucleotide sequence ID" value="NZ_FCOI02000012.1"/>
</dbReference>
<sequence>MNGNLVIGSAFSYQIEQIEPFVKSLRRYYGGKVVLFVQNLDEATRAFYEHHNIDTHEIAETIDFGTINVMRFQMYHQFLNNVAASQFRKVFLVDTRDVIFQGDPFTNTDMASLYLYAEPEMIGACAVNADWYKQLYGDTGLAEVKNQLIICGGAILGTRDAVLNLIEIFWAELGVLAGNQRFFGKCDQALLNYLAYNKLKNWILGATYSSNVATLHHAKYFKFNSNGQLLNANDEPIPVVHQYDRREWFKDLLLRQV</sequence>
<accession>A0A158B8C6</accession>
<name>A0A158B8C6_9BURK</name>
<dbReference type="AlphaFoldDB" id="A0A158B8C6"/>
<proteinExistence type="predicted"/>
<dbReference type="Proteomes" id="UP000054624">
    <property type="component" value="Unassembled WGS sequence"/>
</dbReference>